<dbReference type="Proteomes" id="UP000627166">
    <property type="component" value="Unassembled WGS sequence"/>
</dbReference>
<keyword evidence="2" id="KW-1185">Reference proteome</keyword>
<comment type="caution">
    <text evidence="1">The sequence shown here is derived from an EMBL/GenBank/DDBJ whole genome shotgun (WGS) entry which is preliminary data.</text>
</comment>
<name>A0ABR8YWC4_9CLOT</name>
<protein>
    <recommendedName>
        <fullName evidence="3">Xylan 1,4-beta-xylosidase</fullName>
    </recommendedName>
</protein>
<gene>
    <name evidence="1" type="ORF">H9637_13965</name>
</gene>
<reference evidence="1 2" key="1">
    <citation type="submission" date="2020-08" db="EMBL/GenBank/DDBJ databases">
        <title>A Genomic Blueprint of the Chicken Gut Microbiome.</title>
        <authorList>
            <person name="Gilroy R."/>
            <person name="Ravi A."/>
            <person name="Getino M."/>
            <person name="Pursley I."/>
            <person name="Horton D.L."/>
            <person name="Alikhan N.-F."/>
            <person name="Baker D."/>
            <person name="Gharbi K."/>
            <person name="Hall N."/>
            <person name="Watson M."/>
            <person name="Adriaenssens E.M."/>
            <person name="Foster-Nyarko E."/>
            <person name="Jarju S."/>
            <person name="Secka A."/>
            <person name="Antonio M."/>
            <person name="Oren A."/>
            <person name="Chaudhuri R."/>
            <person name="La Ragione R.M."/>
            <person name="Hildebrand F."/>
            <person name="Pallen M.J."/>
        </authorList>
    </citation>
    <scope>NUCLEOTIDE SEQUENCE [LARGE SCALE GENOMIC DNA]</scope>
    <source>
        <strain evidence="1 2">N37</strain>
    </source>
</reference>
<dbReference type="EMBL" id="JACSQB010000112">
    <property type="protein sequence ID" value="MBD8048129.1"/>
    <property type="molecule type" value="Genomic_DNA"/>
</dbReference>
<evidence type="ECO:0000313" key="2">
    <source>
        <dbReference type="Proteomes" id="UP000627166"/>
    </source>
</evidence>
<accession>A0ABR8YWC4</accession>
<evidence type="ECO:0000313" key="1">
    <source>
        <dbReference type="EMBL" id="MBD8048129.1"/>
    </source>
</evidence>
<evidence type="ECO:0008006" key="3">
    <source>
        <dbReference type="Google" id="ProtNLM"/>
    </source>
</evidence>
<proteinExistence type="predicted"/>
<sequence length="64" mass="7107">MSRQTFTTLEKDVIIEIDGRLLKTTAILAAVVGGKRVNYIDEDGNIVKSTPLSQSPYRDIAKKK</sequence>
<organism evidence="1 2">
    <name type="scientific">Clostridium faecium</name>
    <dbReference type="NCBI Taxonomy" id="2762223"/>
    <lineage>
        <taxon>Bacteria</taxon>
        <taxon>Bacillati</taxon>
        <taxon>Bacillota</taxon>
        <taxon>Clostridia</taxon>
        <taxon>Eubacteriales</taxon>
        <taxon>Clostridiaceae</taxon>
        <taxon>Clostridium</taxon>
    </lineage>
</organism>
<dbReference type="RefSeq" id="WP_191741083.1">
    <property type="nucleotide sequence ID" value="NZ_JACSQB010000112.1"/>
</dbReference>